<comment type="subcellular location">
    <subcellularLocation>
        <location evidence="1">Membrane</location>
        <topology evidence="1">Multi-pass membrane protein</topology>
    </subcellularLocation>
</comment>
<evidence type="ECO:0000256" key="3">
    <source>
        <dbReference type="ARBA" id="ARBA00022989"/>
    </source>
</evidence>
<dbReference type="OrthoDB" id="9806320at2"/>
<evidence type="ECO:0000256" key="5">
    <source>
        <dbReference type="SAM" id="Phobius"/>
    </source>
</evidence>
<feature type="transmembrane region" description="Helical" evidence="5">
    <location>
        <begin position="365"/>
        <end position="386"/>
    </location>
</feature>
<name>B0C0X0_ACAM1</name>
<organism evidence="7 8">
    <name type="scientific">Acaryochloris marina (strain MBIC 11017)</name>
    <dbReference type="NCBI Taxonomy" id="329726"/>
    <lineage>
        <taxon>Bacteria</taxon>
        <taxon>Bacillati</taxon>
        <taxon>Cyanobacteriota</taxon>
        <taxon>Cyanophyceae</taxon>
        <taxon>Acaryochloridales</taxon>
        <taxon>Acaryochloridaceae</taxon>
        <taxon>Acaryochloris</taxon>
    </lineage>
</organism>
<feature type="domain" description="O-antigen ligase-related" evidence="6">
    <location>
        <begin position="232"/>
        <end position="381"/>
    </location>
</feature>
<feature type="transmembrane region" description="Helical" evidence="5">
    <location>
        <begin position="407"/>
        <end position="426"/>
    </location>
</feature>
<feature type="transmembrane region" description="Helical" evidence="5">
    <location>
        <begin position="148"/>
        <end position="165"/>
    </location>
</feature>
<evidence type="ECO:0000259" key="6">
    <source>
        <dbReference type="Pfam" id="PF04932"/>
    </source>
</evidence>
<dbReference type="InterPro" id="IPR051533">
    <property type="entry name" value="WaaL-like"/>
</dbReference>
<feature type="transmembrane region" description="Helical" evidence="5">
    <location>
        <begin position="274"/>
        <end position="298"/>
    </location>
</feature>
<dbReference type="Pfam" id="PF04932">
    <property type="entry name" value="Wzy_C"/>
    <property type="match status" value="1"/>
</dbReference>
<feature type="transmembrane region" description="Helical" evidence="5">
    <location>
        <begin position="226"/>
        <end position="242"/>
    </location>
</feature>
<keyword evidence="3 5" id="KW-1133">Transmembrane helix</keyword>
<feature type="transmembrane region" description="Helical" evidence="5">
    <location>
        <begin position="95"/>
        <end position="112"/>
    </location>
</feature>
<dbReference type="RefSeq" id="WP_012162705.1">
    <property type="nucleotide sequence ID" value="NC_009925.1"/>
</dbReference>
<dbReference type="Proteomes" id="UP000000268">
    <property type="component" value="Chromosome"/>
</dbReference>
<dbReference type="eggNOG" id="COG3307">
    <property type="taxonomic scope" value="Bacteria"/>
</dbReference>
<dbReference type="GO" id="GO:0016020">
    <property type="term" value="C:membrane"/>
    <property type="evidence" value="ECO:0007669"/>
    <property type="project" value="UniProtKB-SubCell"/>
</dbReference>
<dbReference type="HOGENOM" id="CLU_033061_0_0_3"/>
<sequence length="462" mass="52262">MHTIWQTLTLNNIQSLQWRQGSLFWRLLAFLRQWRQGSWLLNWHQEIGAVLLTAVFTLAPFVPNSLTGLLAMACGCYWLLLTLSDDLKPHRFSPIYLLVFLFWGITVMATALSPVKLAAVSGLVKMTLYVFVFVLAERVVRSPRLRSWLIAVYLHTAIIVSIYGVRQKFFGAEALATWVDPNSTTADEVRVYSYLGNPNLLAAYILPAILFSICAVVAWQRWGAKLLAGTMLLVHCACMYWTGCRGAWIGLVLAIFVMAMMVLYWILPRLPQLWQIWVFPLTIGTIVGAVALGILFVAPLRNRALSAFSGHEDSSNSFRLNVWAGVQDMIRKRPVLGIGPGNVAFNQIYPLFQRPNYTALSAYSIYLETLVETGVVGFASLMWLLALIFQQTWVQFHKLRQLQSQDVWWLVGAIASIIGMLMHGFVDTVWYRPEINTLWWLTVAIVASYYRQTTAADTAVSL</sequence>
<dbReference type="STRING" id="329726.AM1_2216"/>
<feature type="transmembrane region" description="Helical" evidence="5">
    <location>
        <begin position="65"/>
        <end position="83"/>
    </location>
</feature>
<dbReference type="AlphaFoldDB" id="B0C0X0"/>
<reference evidence="7 8" key="1">
    <citation type="journal article" date="2008" name="Proc. Natl. Acad. Sci. U.S.A.">
        <title>Niche adaptation and genome expansion in the chlorophyll d-producing cyanobacterium Acaryochloris marina.</title>
        <authorList>
            <person name="Swingley W.D."/>
            <person name="Chen M."/>
            <person name="Cheung P.C."/>
            <person name="Conrad A.L."/>
            <person name="Dejesa L.C."/>
            <person name="Hao J."/>
            <person name="Honchak B.M."/>
            <person name="Karbach L.E."/>
            <person name="Kurdoglu A."/>
            <person name="Lahiri S."/>
            <person name="Mastrian S.D."/>
            <person name="Miyashita H."/>
            <person name="Page L."/>
            <person name="Ramakrishna P."/>
            <person name="Satoh S."/>
            <person name="Sattley W.M."/>
            <person name="Shimada Y."/>
            <person name="Taylor H.L."/>
            <person name="Tomo T."/>
            <person name="Tsuchiya T."/>
            <person name="Wang Z.T."/>
            <person name="Raymond J."/>
            <person name="Mimuro M."/>
            <person name="Blankenship R.E."/>
            <person name="Touchman J.W."/>
        </authorList>
    </citation>
    <scope>NUCLEOTIDE SEQUENCE [LARGE SCALE GENOMIC DNA]</scope>
    <source>
        <strain evidence="8">MBIC 11017</strain>
    </source>
</reference>
<dbReference type="PANTHER" id="PTHR37422">
    <property type="entry name" value="TEICHURONIC ACID BIOSYNTHESIS PROTEIN TUAE"/>
    <property type="match status" value="1"/>
</dbReference>
<dbReference type="EMBL" id="CP000828">
    <property type="protein sequence ID" value="ABW27229.1"/>
    <property type="molecule type" value="Genomic_DNA"/>
</dbReference>
<protein>
    <submittedName>
        <fullName evidence="7">O-antigen polymerase, putative</fullName>
    </submittedName>
</protein>
<feature type="transmembrane region" description="Helical" evidence="5">
    <location>
        <begin position="201"/>
        <end position="219"/>
    </location>
</feature>
<dbReference type="PANTHER" id="PTHR37422:SF22">
    <property type="entry name" value="SLR1515 PROTEIN"/>
    <property type="match status" value="1"/>
</dbReference>
<dbReference type="NCBIfam" id="TIGR00947">
    <property type="entry name" value="2A73"/>
    <property type="match status" value="1"/>
</dbReference>
<feature type="transmembrane region" description="Helical" evidence="5">
    <location>
        <begin position="118"/>
        <end position="136"/>
    </location>
</feature>
<feature type="transmembrane region" description="Helical" evidence="5">
    <location>
        <begin position="40"/>
        <end position="59"/>
    </location>
</feature>
<evidence type="ECO:0000256" key="2">
    <source>
        <dbReference type="ARBA" id="ARBA00022692"/>
    </source>
</evidence>
<dbReference type="InterPro" id="IPR006007">
    <property type="entry name" value="Inorganic_carbon_transpt"/>
</dbReference>
<evidence type="ECO:0000313" key="8">
    <source>
        <dbReference type="Proteomes" id="UP000000268"/>
    </source>
</evidence>
<keyword evidence="8" id="KW-1185">Reference proteome</keyword>
<dbReference type="InterPro" id="IPR007016">
    <property type="entry name" value="O-antigen_ligase-rel_domated"/>
</dbReference>
<keyword evidence="4 5" id="KW-0472">Membrane</keyword>
<feature type="transmembrane region" description="Helical" evidence="5">
    <location>
        <begin position="248"/>
        <end position="267"/>
    </location>
</feature>
<proteinExistence type="predicted"/>
<evidence type="ECO:0000256" key="1">
    <source>
        <dbReference type="ARBA" id="ARBA00004141"/>
    </source>
</evidence>
<evidence type="ECO:0000256" key="4">
    <source>
        <dbReference type="ARBA" id="ARBA00023136"/>
    </source>
</evidence>
<keyword evidence="2 5" id="KW-0812">Transmembrane</keyword>
<dbReference type="KEGG" id="amr:AM1_2216"/>
<accession>B0C0X0</accession>
<evidence type="ECO:0000313" key="7">
    <source>
        <dbReference type="EMBL" id="ABW27229.1"/>
    </source>
</evidence>
<gene>
    <name evidence="7" type="primary">rfc</name>
    <name evidence="7" type="ordered locus">AM1_2216</name>
</gene>